<dbReference type="Gene3D" id="3.40.30.10">
    <property type="entry name" value="Glutaredoxin"/>
    <property type="match status" value="1"/>
</dbReference>
<dbReference type="Proteomes" id="UP001213972">
    <property type="component" value="Chromosome"/>
</dbReference>
<accession>A0AAJ5W247</accession>
<gene>
    <name evidence="3" type="ORF">P0Y48_14195</name>
</gene>
<dbReference type="Pfam" id="PF13462">
    <property type="entry name" value="Thioredoxin_4"/>
    <property type="match status" value="1"/>
</dbReference>
<evidence type="ECO:0000256" key="1">
    <source>
        <dbReference type="SAM" id="Phobius"/>
    </source>
</evidence>
<organism evidence="3 4">
    <name type="scientific">Candidatus Microbacterium phytovorans</name>
    <dbReference type="NCBI Taxonomy" id="3121374"/>
    <lineage>
        <taxon>Bacteria</taxon>
        <taxon>Bacillati</taxon>
        <taxon>Actinomycetota</taxon>
        <taxon>Actinomycetes</taxon>
        <taxon>Micrococcales</taxon>
        <taxon>Microbacteriaceae</taxon>
        <taxon>Microbacterium</taxon>
    </lineage>
</organism>
<dbReference type="SUPFAM" id="SSF52833">
    <property type="entry name" value="Thioredoxin-like"/>
    <property type="match status" value="1"/>
</dbReference>
<dbReference type="AlphaFoldDB" id="A0AAJ5W247"/>
<evidence type="ECO:0000313" key="3">
    <source>
        <dbReference type="EMBL" id="WEK13589.1"/>
    </source>
</evidence>
<protein>
    <submittedName>
        <fullName evidence="3">Thioredoxin domain-containing protein</fullName>
    </submittedName>
</protein>
<evidence type="ECO:0000313" key="4">
    <source>
        <dbReference type="Proteomes" id="UP001213972"/>
    </source>
</evidence>
<feature type="transmembrane region" description="Helical" evidence="1">
    <location>
        <begin position="12"/>
        <end position="33"/>
    </location>
</feature>
<name>A0AAJ5W247_9MICO</name>
<proteinExistence type="predicted"/>
<feature type="domain" description="Thioredoxin-like fold" evidence="2">
    <location>
        <begin position="62"/>
        <end position="214"/>
    </location>
</feature>
<keyword evidence="1" id="KW-1133">Transmembrane helix</keyword>
<reference evidence="3" key="1">
    <citation type="submission" date="2023-03" db="EMBL/GenBank/DDBJ databases">
        <title>Andean soil-derived lignocellulolytic bacterial consortium as a source of novel taxa and putative plastic-active enzymes.</title>
        <authorList>
            <person name="Diaz-Garcia L."/>
            <person name="Chuvochina M."/>
            <person name="Feuerriegel G."/>
            <person name="Bunk B."/>
            <person name="Sproer C."/>
            <person name="Streit W.R."/>
            <person name="Rodriguez L.M."/>
            <person name="Overmann J."/>
            <person name="Jimenez D.J."/>
        </authorList>
    </citation>
    <scope>NUCLEOTIDE SEQUENCE</scope>
    <source>
        <strain evidence="3">MAG 4610</strain>
    </source>
</reference>
<keyword evidence="1" id="KW-0472">Membrane</keyword>
<dbReference type="EMBL" id="CP119321">
    <property type="protein sequence ID" value="WEK13589.1"/>
    <property type="molecule type" value="Genomic_DNA"/>
</dbReference>
<dbReference type="InterPro" id="IPR036249">
    <property type="entry name" value="Thioredoxin-like_sf"/>
</dbReference>
<keyword evidence="1" id="KW-0812">Transmembrane</keyword>
<evidence type="ECO:0000259" key="2">
    <source>
        <dbReference type="Pfam" id="PF13462"/>
    </source>
</evidence>
<dbReference type="InterPro" id="IPR012336">
    <property type="entry name" value="Thioredoxin-like_fold"/>
</dbReference>
<sequence length="225" mass="23876">MAGAATNKTNWFAIWTSVAVVAVVAILVVVVMLMNNKATDPGLAPNSSGINQETGAIVFGDGPDTVSTWVDFMCPYCNQFEQTEGETITQLVEDGSITLELHPVAILDRLSQGTEFSSRAASAMYAVAEADPANAYAFLVAMYDNQPAEQSTGLTDEQIVQIAKDAGVNVTADLESAILDHKFLDFAKSQTLPDGATGTPTLAVNDTLVPVTFDPQADIVDRLTQ</sequence>